<dbReference type="AlphaFoldDB" id="W9X241"/>
<keyword evidence="2" id="KW-1185">Reference proteome</keyword>
<reference evidence="1 2" key="1">
    <citation type="submission" date="2013-03" db="EMBL/GenBank/DDBJ databases">
        <title>The Genome Sequence of Cladophialophora psammophila CBS 110553.</title>
        <authorList>
            <consortium name="The Broad Institute Genomics Platform"/>
            <person name="Cuomo C."/>
            <person name="de Hoog S."/>
            <person name="Gorbushina A."/>
            <person name="Walker B."/>
            <person name="Young S.K."/>
            <person name="Zeng Q."/>
            <person name="Gargeya S."/>
            <person name="Fitzgerald M."/>
            <person name="Haas B."/>
            <person name="Abouelleil A."/>
            <person name="Allen A.W."/>
            <person name="Alvarado L."/>
            <person name="Arachchi H.M."/>
            <person name="Berlin A.M."/>
            <person name="Chapman S.B."/>
            <person name="Gainer-Dewar J."/>
            <person name="Goldberg J."/>
            <person name="Griggs A."/>
            <person name="Gujja S."/>
            <person name="Hansen M."/>
            <person name="Howarth C."/>
            <person name="Imamovic A."/>
            <person name="Ireland A."/>
            <person name="Larimer J."/>
            <person name="McCowan C."/>
            <person name="Murphy C."/>
            <person name="Pearson M."/>
            <person name="Poon T.W."/>
            <person name="Priest M."/>
            <person name="Roberts A."/>
            <person name="Saif S."/>
            <person name="Shea T."/>
            <person name="Sisk P."/>
            <person name="Sykes S."/>
            <person name="Wortman J."/>
            <person name="Nusbaum C."/>
            <person name="Birren B."/>
        </authorList>
    </citation>
    <scope>NUCLEOTIDE SEQUENCE [LARGE SCALE GENOMIC DNA]</scope>
    <source>
        <strain evidence="1 2">CBS 110553</strain>
    </source>
</reference>
<name>W9X241_9EURO</name>
<evidence type="ECO:0000313" key="2">
    <source>
        <dbReference type="Proteomes" id="UP000019471"/>
    </source>
</evidence>
<dbReference type="RefSeq" id="XP_007741363.1">
    <property type="nucleotide sequence ID" value="XM_007743173.1"/>
</dbReference>
<comment type="caution">
    <text evidence="1">The sequence shown here is derived from an EMBL/GenBank/DDBJ whole genome shotgun (WGS) entry which is preliminary data.</text>
</comment>
<evidence type="ECO:0000313" key="1">
    <source>
        <dbReference type="EMBL" id="EXJ74263.1"/>
    </source>
</evidence>
<sequence length="78" mass="8733">MLLEQLRHFRVSSPWALKEDAGRAGALSLQQACMTFSPILRVMRRIGPRIYINACFAMATNAESCQRGFFCAIPPSTQ</sequence>
<dbReference type="Proteomes" id="UP000019471">
    <property type="component" value="Unassembled WGS sequence"/>
</dbReference>
<proteinExistence type="predicted"/>
<gene>
    <name evidence="1" type="ORF">A1O5_02559</name>
</gene>
<protein>
    <submittedName>
        <fullName evidence="1">Uncharacterized protein</fullName>
    </submittedName>
</protein>
<accession>W9X241</accession>
<organism evidence="1 2">
    <name type="scientific">Cladophialophora psammophila CBS 110553</name>
    <dbReference type="NCBI Taxonomy" id="1182543"/>
    <lineage>
        <taxon>Eukaryota</taxon>
        <taxon>Fungi</taxon>
        <taxon>Dikarya</taxon>
        <taxon>Ascomycota</taxon>
        <taxon>Pezizomycotina</taxon>
        <taxon>Eurotiomycetes</taxon>
        <taxon>Chaetothyriomycetidae</taxon>
        <taxon>Chaetothyriales</taxon>
        <taxon>Herpotrichiellaceae</taxon>
        <taxon>Cladophialophora</taxon>
    </lineage>
</organism>
<dbReference type="EMBL" id="AMGX01000003">
    <property type="protein sequence ID" value="EXJ74263.1"/>
    <property type="molecule type" value="Genomic_DNA"/>
</dbReference>
<dbReference type="GeneID" id="19187290"/>
<dbReference type="HOGENOM" id="CLU_2621836_0_0_1"/>